<dbReference type="Proteomes" id="UP000612956">
    <property type="component" value="Unassembled WGS sequence"/>
</dbReference>
<proteinExistence type="predicted"/>
<evidence type="ECO:0000313" key="2">
    <source>
        <dbReference type="Proteomes" id="UP000612956"/>
    </source>
</evidence>
<dbReference type="Gene3D" id="1.10.287.1060">
    <property type="entry name" value="ESAT-6-like"/>
    <property type="match status" value="1"/>
</dbReference>
<sequence length="93" mass="10181">MDVKKVSAAAPASAQLIADKAKAIKADLEDFKQDFDSFFNSQDGNTKEAAAARQAQWQTTQNELTMLAERAGVLAKQCHEDFQATDRSLSAQF</sequence>
<dbReference type="EMBL" id="BMMW01000003">
    <property type="protein sequence ID" value="GGK57212.1"/>
    <property type="molecule type" value="Genomic_DNA"/>
</dbReference>
<dbReference type="RefSeq" id="WP_188829781.1">
    <property type="nucleotide sequence ID" value="NZ_BMMW01000003.1"/>
</dbReference>
<dbReference type="SUPFAM" id="SSF140453">
    <property type="entry name" value="EsxAB dimer-like"/>
    <property type="match status" value="1"/>
</dbReference>
<dbReference type="InterPro" id="IPR036689">
    <property type="entry name" value="ESAT-6-like_sf"/>
</dbReference>
<evidence type="ECO:0000313" key="1">
    <source>
        <dbReference type="EMBL" id="GGK57212.1"/>
    </source>
</evidence>
<organism evidence="1 2">
    <name type="scientific">Nocardia camponoti</name>
    <dbReference type="NCBI Taxonomy" id="1616106"/>
    <lineage>
        <taxon>Bacteria</taxon>
        <taxon>Bacillati</taxon>
        <taxon>Actinomycetota</taxon>
        <taxon>Actinomycetes</taxon>
        <taxon>Mycobacteriales</taxon>
        <taxon>Nocardiaceae</taxon>
        <taxon>Nocardia</taxon>
    </lineage>
</organism>
<reference evidence="1" key="1">
    <citation type="journal article" date="2014" name="Int. J. Syst. Evol. Microbiol.">
        <title>Complete genome sequence of Corynebacterium casei LMG S-19264T (=DSM 44701T), isolated from a smear-ripened cheese.</title>
        <authorList>
            <consortium name="US DOE Joint Genome Institute (JGI-PGF)"/>
            <person name="Walter F."/>
            <person name="Albersmeier A."/>
            <person name="Kalinowski J."/>
            <person name="Ruckert C."/>
        </authorList>
    </citation>
    <scope>NUCLEOTIDE SEQUENCE</scope>
    <source>
        <strain evidence="1">CGMCC 4.7278</strain>
    </source>
</reference>
<reference evidence="1" key="2">
    <citation type="submission" date="2020-09" db="EMBL/GenBank/DDBJ databases">
        <authorList>
            <person name="Sun Q."/>
            <person name="Zhou Y."/>
        </authorList>
    </citation>
    <scope>NUCLEOTIDE SEQUENCE</scope>
    <source>
        <strain evidence="1">CGMCC 4.7278</strain>
    </source>
</reference>
<keyword evidence="2" id="KW-1185">Reference proteome</keyword>
<comment type="caution">
    <text evidence="1">The sequence shown here is derived from an EMBL/GenBank/DDBJ whole genome shotgun (WGS) entry which is preliminary data.</text>
</comment>
<dbReference type="AlphaFoldDB" id="A0A917QMP5"/>
<gene>
    <name evidence="1" type="ORF">GCM10011591_31660</name>
</gene>
<protein>
    <recommendedName>
        <fullName evidence="3">ESAT-6-like protein</fullName>
    </recommendedName>
</protein>
<evidence type="ECO:0008006" key="3">
    <source>
        <dbReference type="Google" id="ProtNLM"/>
    </source>
</evidence>
<name>A0A917QMP5_9NOCA</name>
<accession>A0A917QMP5</accession>